<proteinExistence type="predicted"/>
<dbReference type="Proteomes" id="UP000274429">
    <property type="component" value="Unassembled WGS sequence"/>
</dbReference>
<evidence type="ECO:0000256" key="1">
    <source>
        <dbReference type="SAM" id="MobiDB-lite"/>
    </source>
</evidence>
<evidence type="ECO:0000313" key="2">
    <source>
        <dbReference type="EMBL" id="VDM25065.1"/>
    </source>
</evidence>
<sequence>MLQQVASATPAPQPNSVTPPDWNLLTPEVADSRHGRGCTPSSARTPSSHFGDEHNIPSPTPKTQTDLEKGTALTLNSAVQFRK</sequence>
<accession>A0A0R3WUS0</accession>
<evidence type="ECO:0000313" key="4">
    <source>
        <dbReference type="WBParaSite" id="TTAC_0000451001-mRNA-1"/>
    </source>
</evidence>
<reference evidence="4" key="1">
    <citation type="submission" date="2017-02" db="UniProtKB">
        <authorList>
            <consortium name="WormBaseParasite"/>
        </authorList>
    </citation>
    <scope>IDENTIFICATION</scope>
</reference>
<feature type="region of interest" description="Disordered" evidence="1">
    <location>
        <begin position="1"/>
        <end position="68"/>
    </location>
</feature>
<reference evidence="2 3" key="2">
    <citation type="submission" date="2018-11" db="EMBL/GenBank/DDBJ databases">
        <authorList>
            <consortium name="Pathogen Informatics"/>
        </authorList>
    </citation>
    <scope>NUCLEOTIDE SEQUENCE [LARGE SCALE GENOMIC DNA]</scope>
</reference>
<name>A0A0R3WUS0_HYDTA</name>
<dbReference type="WBParaSite" id="TTAC_0000451001-mRNA-1">
    <property type="protein sequence ID" value="TTAC_0000451001-mRNA-1"/>
    <property type="gene ID" value="TTAC_0000451001"/>
</dbReference>
<organism evidence="4">
    <name type="scientific">Hydatigena taeniaeformis</name>
    <name type="common">Feline tapeworm</name>
    <name type="synonym">Taenia taeniaeformis</name>
    <dbReference type="NCBI Taxonomy" id="6205"/>
    <lineage>
        <taxon>Eukaryota</taxon>
        <taxon>Metazoa</taxon>
        <taxon>Spiralia</taxon>
        <taxon>Lophotrochozoa</taxon>
        <taxon>Platyhelminthes</taxon>
        <taxon>Cestoda</taxon>
        <taxon>Eucestoda</taxon>
        <taxon>Cyclophyllidea</taxon>
        <taxon>Taeniidae</taxon>
        <taxon>Hydatigera</taxon>
    </lineage>
</organism>
<feature type="compositionally biased region" description="Polar residues" evidence="1">
    <location>
        <begin position="39"/>
        <end position="48"/>
    </location>
</feature>
<keyword evidence="3" id="KW-1185">Reference proteome</keyword>
<gene>
    <name evidence="2" type="ORF">TTAC_LOCUS4496</name>
</gene>
<protein>
    <submittedName>
        <fullName evidence="2 4">Uncharacterized protein</fullName>
    </submittedName>
</protein>
<dbReference type="AlphaFoldDB" id="A0A0R3WUS0"/>
<evidence type="ECO:0000313" key="3">
    <source>
        <dbReference type="Proteomes" id="UP000274429"/>
    </source>
</evidence>
<dbReference type="EMBL" id="UYWX01004593">
    <property type="protein sequence ID" value="VDM25065.1"/>
    <property type="molecule type" value="Genomic_DNA"/>
</dbReference>